<feature type="compositionally biased region" description="Pro residues" evidence="1">
    <location>
        <begin position="204"/>
        <end position="213"/>
    </location>
</feature>
<feature type="compositionally biased region" description="Polar residues" evidence="1">
    <location>
        <begin position="72"/>
        <end position="83"/>
    </location>
</feature>
<dbReference type="GeneID" id="109513748"/>
<dbReference type="GeneTree" id="ENSGT01030000238743"/>
<dbReference type="AlphaFoldDB" id="A0A3Q2YK62"/>
<reference evidence="2" key="2">
    <citation type="submission" date="2025-09" db="UniProtKB">
        <authorList>
            <consortium name="Ensembl"/>
        </authorList>
    </citation>
    <scope>IDENTIFICATION</scope>
</reference>
<dbReference type="OMA" id="IRIVHHE"/>
<dbReference type="OrthoDB" id="5877983at2759"/>
<dbReference type="KEGG" id="hcq:109513748"/>
<proteinExistence type="predicted"/>
<dbReference type="RefSeq" id="XP_019721942.1">
    <property type="nucleotide sequence ID" value="XM_019866383.1"/>
</dbReference>
<protein>
    <submittedName>
        <fullName evidence="2">WAS/WASL interacting protein family member 2</fullName>
    </submittedName>
</protein>
<evidence type="ECO:0000256" key="1">
    <source>
        <dbReference type="SAM" id="MobiDB-lite"/>
    </source>
</evidence>
<name>A0A3Q2YK62_HIPCM</name>
<sequence length="274" mass="29321">MPLSPPQPPAFTQSPEEVKGCPALLSDLSQGTDHPYFRLYQYLHQGAPHKNDCTAGPLSPRTPPGHRHDDGQSSALTPSTGLDTTPRPPPNQSRRGHAPSPPSANNRDKPLPPAPPTKAIPTSLAPPTYSREADHLQQHASLSNKRAAPLPGGHTHNRGPAPPPPPTSPAHRLTPPSATREAPPPPLYRTSGSPSLSSDLPARGKPPPPPPPSLRHGHASSIIPSLCDDFESKYLFHPLDDFPPPDEYRHFAKIYPSKAYSAMRGAPPLPPVGR</sequence>
<organism evidence="2 3">
    <name type="scientific">Hippocampus comes</name>
    <name type="common">Tiger tail seahorse</name>
    <dbReference type="NCBI Taxonomy" id="109280"/>
    <lineage>
        <taxon>Eukaryota</taxon>
        <taxon>Metazoa</taxon>
        <taxon>Chordata</taxon>
        <taxon>Craniata</taxon>
        <taxon>Vertebrata</taxon>
        <taxon>Euteleostomi</taxon>
        <taxon>Actinopterygii</taxon>
        <taxon>Neopterygii</taxon>
        <taxon>Teleostei</taxon>
        <taxon>Neoteleostei</taxon>
        <taxon>Acanthomorphata</taxon>
        <taxon>Syngnathiaria</taxon>
        <taxon>Syngnathiformes</taxon>
        <taxon>Syngnathoidei</taxon>
        <taxon>Syngnathidae</taxon>
        <taxon>Hippocampus</taxon>
    </lineage>
</organism>
<feature type="region of interest" description="Disordered" evidence="1">
    <location>
        <begin position="1"/>
        <end position="31"/>
    </location>
</feature>
<dbReference type="Ensembl" id="ENSHCOT00000012383.1">
    <property type="protein sequence ID" value="ENSHCOP00000017988.1"/>
    <property type="gene ID" value="ENSHCOG00000002198.1"/>
</dbReference>
<feature type="region of interest" description="Disordered" evidence="1">
    <location>
        <begin position="47"/>
        <end position="220"/>
    </location>
</feature>
<evidence type="ECO:0000313" key="2">
    <source>
        <dbReference type="Ensembl" id="ENSHCOP00000017988.1"/>
    </source>
</evidence>
<feature type="compositionally biased region" description="Low complexity" evidence="1">
    <location>
        <begin position="169"/>
        <end position="181"/>
    </location>
</feature>
<accession>A0A3Q2YK62</accession>
<reference evidence="2" key="1">
    <citation type="submission" date="2025-08" db="UniProtKB">
        <authorList>
            <consortium name="Ensembl"/>
        </authorList>
    </citation>
    <scope>IDENTIFICATION</scope>
</reference>
<dbReference type="Proteomes" id="UP000264820">
    <property type="component" value="Unplaced"/>
</dbReference>
<keyword evidence="3" id="KW-1185">Reference proteome</keyword>
<dbReference type="STRING" id="109280.ENSHCOP00000017988"/>
<evidence type="ECO:0000313" key="3">
    <source>
        <dbReference type="Proteomes" id="UP000264820"/>
    </source>
</evidence>